<dbReference type="AlphaFoldDB" id="E9PY38"/>
<dbReference type="PANTHER" id="PTHR22028">
    <property type="entry name" value="SFI1 SPINDLE BODY DOMAIN-CONTAINING PROTEIN-RELATED"/>
    <property type="match status" value="1"/>
</dbReference>
<keyword evidence="3" id="KW-1185">Reference proteome</keyword>
<reference evidence="1 3" key="1">
    <citation type="journal article" date="2009" name="PLoS Biol.">
        <title>Lineage-specific biology revealed by a finished genome assembly of the mouse.</title>
        <authorList>
            <consortium name="Mouse Genome Sequencing Consortium"/>
            <person name="Church D.M."/>
            <person name="Goodstadt L."/>
            <person name="Hillier L.W."/>
            <person name="Zody M.C."/>
            <person name="Goldstein S."/>
            <person name="She X."/>
            <person name="Bult C.J."/>
            <person name="Agarwala R."/>
            <person name="Cherry J.L."/>
            <person name="DiCuccio M."/>
            <person name="Hlavina W."/>
            <person name="Kapustin Y."/>
            <person name="Meric P."/>
            <person name="Maglott D."/>
            <person name="Birtle Z."/>
            <person name="Marques A.C."/>
            <person name="Graves T."/>
            <person name="Zhou S."/>
            <person name="Teague B."/>
            <person name="Potamousis K."/>
            <person name="Churas C."/>
            <person name="Place M."/>
            <person name="Herschleb J."/>
            <person name="Runnheim R."/>
            <person name="Forrest D."/>
            <person name="Amos-Landgraf J."/>
            <person name="Schwartz D.C."/>
            <person name="Cheng Z."/>
            <person name="Lindblad-Toh K."/>
            <person name="Eichler E.E."/>
            <person name="Ponting C.P."/>
        </authorList>
    </citation>
    <scope>NUCLEOTIDE SEQUENCE [LARGE SCALE GENOMIC DNA]</scope>
    <source>
        <strain evidence="1 3">C57BL/6J</strain>
    </source>
</reference>
<name>E9PY38_MOUSE</name>
<reference evidence="1" key="4">
    <citation type="submission" date="2025-09" db="UniProtKB">
        <authorList>
            <consortium name="Ensembl"/>
        </authorList>
    </citation>
    <scope>IDENTIFICATION</scope>
    <source>
        <strain evidence="1">C57BL/6J</strain>
    </source>
</reference>
<dbReference type="AGR" id="MGI:1926137"/>
<dbReference type="VEuPathDB" id="HostDB:ENSMUSG00000023764"/>
<reference evidence="1 3" key="2">
    <citation type="journal article" date="2011" name="PLoS Biol.">
        <title>Modernizing reference genome assemblies.</title>
        <authorList>
            <person name="Church D.M."/>
            <person name="Schneider V.A."/>
            <person name="Graves T."/>
            <person name="Auger K."/>
            <person name="Cunningham F."/>
            <person name="Bouk N."/>
            <person name="Chen H.C."/>
            <person name="Agarwala R."/>
            <person name="McLaren W.M."/>
            <person name="Ritchie G.R."/>
            <person name="Albracht D."/>
            <person name="Kremitzki M."/>
            <person name="Rock S."/>
            <person name="Kotkiewicz H."/>
            <person name="Kremitzki C."/>
            <person name="Wollam A."/>
            <person name="Trani L."/>
            <person name="Fulton L."/>
            <person name="Fulton R."/>
            <person name="Matthews L."/>
            <person name="Whitehead S."/>
            <person name="Chow W."/>
            <person name="Torrance J."/>
            <person name="Dunn M."/>
            <person name="Harden G."/>
            <person name="Threadgold G."/>
            <person name="Wood J."/>
            <person name="Collins J."/>
            <person name="Heath P."/>
            <person name="Griffiths G."/>
            <person name="Pelan S."/>
            <person name="Grafham D."/>
            <person name="Eichler E.E."/>
            <person name="Weinstock G."/>
            <person name="Mardis E.R."/>
            <person name="Wilson R.K."/>
            <person name="Howe K."/>
            <person name="Flicek P."/>
            <person name="Hubbard T."/>
        </authorList>
    </citation>
    <scope>NUCLEOTIDE SEQUENCE [LARGE SCALE GENOMIC DNA]</scope>
    <source>
        <strain evidence="1 3">C57BL/6J</strain>
    </source>
</reference>
<evidence type="ECO:0000313" key="1">
    <source>
        <dbReference type="Ensembl" id="ENSMUSP00000118419.2"/>
    </source>
</evidence>
<gene>
    <name evidence="1 2" type="primary">Sfi1</name>
</gene>
<dbReference type="Antibodypedia" id="45464">
    <property type="antibodies" value="55 antibodies from 16 providers"/>
</dbReference>
<dbReference type="InterPro" id="IPR052270">
    <property type="entry name" value="CACF_protein"/>
</dbReference>
<dbReference type="jPOST" id="E9PY38"/>
<dbReference type="PANTHER" id="PTHR22028:SF4">
    <property type="entry name" value="PROTEIN SFI1 HOMOLOG"/>
    <property type="match status" value="1"/>
</dbReference>
<evidence type="ECO:0000313" key="3">
    <source>
        <dbReference type="Proteomes" id="UP000000589"/>
    </source>
</evidence>
<evidence type="ECO:0000313" key="2">
    <source>
        <dbReference type="MGI" id="MGI:1926137"/>
    </source>
</evidence>
<dbReference type="GeneTree" id="ENSGT00940000154110"/>
<dbReference type="Proteomes" id="UP000000589">
    <property type="component" value="Chromosome 11"/>
</dbReference>
<sequence length="365" mass="43760">MEKKIGSRSFRDGVVKKPCSPKTLPLKKSSAFSGIQREPSRSCHSIYYHASQNWTRYRLQELRIRCVARKFLYLWIRVTFGRVTPSRARIFHEQKILQKVFGEWREEWWVSQREWKLCVRADCHYRYYLYNLIFQNWKTFVHQQREMRKRFRIAEHHDTKQKMCQAWKSWLIYMVSRRTKLHMKTTALEFRRQSVLCFWWSKWRWRLGQAHAEHALHAVAVKHRALSLQLQGWLRWQEQLLISQRDRRKEATAVQHYQHWQKQRSLKAWLKYLQICRVKRWQNVIAGQSRWSFPAASTACCLLHVVQRLAMAPAETDPAHKSSAFPQRDIREASICSLEAEDVSASRKLLGRENGYTAGRAAAFA</sequence>
<dbReference type="MGI" id="MGI:1926137">
    <property type="gene designation" value="Sfi1"/>
</dbReference>
<protein>
    <submittedName>
        <fullName evidence="1">Sfi1 homolog, spindle assembly associated (yeast)</fullName>
    </submittedName>
</protein>
<dbReference type="Ensembl" id="ENSMUST00000132893.8">
    <property type="protein sequence ID" value="ENSMUSP00000118419.2"/>
    <property type="gene ID" value="ENSMUSG00000023764.19"/>
</dbReference>
<reference evidence="1" key="3">
    <citation type="submission" date="2025-08" db="UniProtKB">
        <authorList>
            <consortium name="Ensembl"/>
        </authorList>
    </citation>
    <scope>IDENTIFICATION</scope>
    <source>
        <strain evidence="1">C57BL/6J</strain>
    </source>
</reference>
<proteinExistence type="predicted"/>
<dbReference type="Bgee" id="ENSMUSG00000023764">
    <property type="expression patterns" value="Expressed in bronchus and 269 other cell types or tissues"/>
</dbReference>
<accession>E9PY38</accession>
<dbReference type="ExpressionAtlas" id="E9PY38">
    <property type="expression patterns" value="baseline and differential"/>
</dbReference>
<dbReference type="HOGENOM" id="CLU_709713_0_0_1"/>
<organism evidence="1 3">
    <name type="scientific">Mus musculus</name>
    <name type="common">Mouse</name>
    <dbReference type="NCBI Taxonomy" id="10090"/>
    <lineage>
        <taxon>Eukaryota</taxon>
        <taxon>Metazoa</taxon>
        <taxon>Chordata</taxon>
        <taxon>Craniata</taxon>
        <taxon>Vertebrata</taxon>
        <taxon>Euteleostomi</taxon>
        <taxon>Mammalia</taxon>
        <taxon>Eutheria</taxon>
        <taxon>Euarchontoglires</taxon>
        <taxon>Glires</taxon>
        <taxon>Rodentia</taxon>
        <taxon>Myomorpha</taxon>
        <taxon>Muroidea</taxon>
        <taxon>Muridae</taxon>
        <taxon>Murinae</taxon>
        <taxon>Mus</taxon>
        <taxon>Mus</taxon>
    </lineage>
</organism>